<evidence type="ECO:0000313" key="2">
    <source>
        <dbReference type="EMBL" id="GGG18594.1"/>
    </source>
</evidence>
<dbReference type="EMBL" id="BMCU01000004">
    <property type="protein sequence ID" value="GGG18594.1"/>
    <property type="molecule type" value="Genomic_DNA"/>
</dbReference>
<feature type="transmembrane region" description="Helical" evidence="1">
    <location>
        <begin position="28"/>
        <end position="47"/>
    </location>
</feature>
<name>A0A917LFS0_9NOCA</name>
<comment type="caution">
    <text evidence="2">The sequence shown here is derived from an EMBL/GenBank/DDBJ whole genome shotgun (WGS) entry which is preliminary data.</text>
</comment>
<keyword evidence="1" id="KW-0472">Membrane</keyword>
<evidence type="ECO:0000313" key="3">
    <source>
        <dbReference type="Proteomes" id="UP000654257"/>
    </source>
</evidence>
<dbReference type="Proteomes" id="UP000654257">
    <property type="component" value="Unassembled WGS sequence"/>
</dbReference>
<proteinExistence type="predicted"/>
<protein>
    <submittedName>
        <fullName evidence="2">Uncharacterized protein</fullName>
    </submittedName>
</protein>
<keyword evidence="3" id="KW-1185">Reference proteome</keyword>
<reference evidence="2" key="1">
    <citation type="journal article" date="2014" name="Int. J. Syst. Evol. Microbiol.">
        <title>Complete genome sequence of Corynebacterium casei LMG S-19264T (=DSM 44701T), isolated from a smear-ripened cheese.</title>
        <authorList>
            <consortium name="US DOE Joint Genome Institute (JGI-PGF)"/>
            <person name="Walter F."/>
            <person name="Albersmeier A."/>
            <person name="Kalinowski J."/>
            <person name="Ruckert C."/>
        </authorList>
    </citation>
    <scope>NUCLEOTIDE SEQUENCE</scope>
    <source>
        <strain evidence="2">CCM 7905</strain>
    </source>
</reference>
<gene>
    <name evidence="2" type="ORF">GCM10007304_35680</name>
</gene>
<keyword evidence="1" id="KW-0812">Transmembrane</keyword>
<accession>A0A917LFS0</accession>
<sequence>MLFRRSRPSKVEEVTSDYSKGHNMSGPMQGLILSIVIVSLFVTSQLVQRYNRSK</sequence>
<dbReference type="AlphaFoldDB" id="A0A917LFS0"/>
<evidence type="ECO:0000256" key="1">
    <source>
        <dbReference type="SAM" id="Phobius"/>
    </source>
</evidence>
<keyword evidence="1" id="KW-1133">Transmembrane helix</keyword>
<organism evidence="2 3">
    <name type="scientific">Rhodococcoides trifolii</name>
    <dbReference type="NCBI Taxonomy" id="908250"/>
    <lineage>
        <taxon>Bacteria</taxon>
        <taxon>Bacillati</taxon>
        <taxon>Actinomycetota</taxon>
        <taxon>Actinomycetes</taxon>
        <taxon>Mycobacteriales</taxon>
        <taxon>Nocardiaceae</taxon>
        <taxon>Rhodococcoides</taxon>
    </lineage>
</organism>
<reference evidence="2" key="2">
    <citation type="submission" date="2020-09" db="EMBL/GenBank/DDBJ databases">
        <authorList>
            <person name="Sun Q."/>
            <person name="Sedlacek I."/>
        </authorList>
    </citation>
    <scope>NUCLEOTIDE SEQUENCE</scope>
    <source>
        <strain evidence="2">CCM 7905</strain>
    </source>
</reference>